<proteinExistence type="predicted"/>
<gene>
    <name evidence="4" type="ORF">CTI12_AA333520</name>
</gene>
<name>A0A2U1MWX2_ARTAN</name>
<dbReference type="GO" id="GO:0008270">
    <property type="term" value="F:zinc ion binding"/>
    <property type="evidence" value="ECO:0007669"/>
    <property type="project" value="UniProtKB-KW"/>
</dbReference>
<dbReference type="OrthoDB" id="1931687at2759"/>
<keyword evidence="1" id="KW-0862">Zinc</keyword>
<sequence>MSGDKNENRIVFTTSLPSYQCPVLNNTNYTLWAIRMKKILLANGVWDLVEGVSTSKEIDVKKDSSASAYLFQGLPEDLQMQVAGCETAKEIWDSLKARFIGTEDVQQAHSQQLKSEFERLVMKEDESIDSFAGRLMSIITKAATCGLTFDEQTKVRKLLNAVPDKFVPIVATIEMVVDFKKAKLEEVIGKLKTYEERLKFRKGSEEDNSEKLLFTRQGNNRNYERNYGNDRRGGGNQTRGRGQGRFTRDSKNGDSYDRNKRNHGDQNYHRRDFREIECYNCHEFGHFAANCPKPNRREEKANLVFEDDEPALLMVTSKDEKEMKEEPKRKGIVIEKDEIPKGKLEDMRSEIEIDLKSKLEFWKFEMLQELEIEKQEFETKIRNREMAFEKQMQIELENLKKLRDCTSKEMKELRSEREQFEKEDHGVTLDKKHLEEEPSIDKGECKKHQETPSRVPKESQIEKDIKTSNKKVEPEDRDTRNRLLEMQDYEMIQMKEDNDKGDKDDRYEIKDKEERSQTKKKVQDIVRVEDQDKESGNKPKFKDKDDGA</sequence>
<organism evidence="4 5">
    <name type="scientific">Artemisia annua</name>
    <name type="common">Sweet wormwood</name>
    <dbReference type="NCBI Taxonomy" id="35608"/>
    <lineage>
        <taxon>Eukaryota</taxon>
        <taxon>Viridiplantae</taxon>
        <taxon>Streptophyta</taxon>
        <taxon>Embryophyta</taxon>
        <taxon>Tracheophyta</taxon>
        <taxon>Spermatophyta</taxon>
        <taxon>Magnoliopsida</taxon>
        <taxon>eudicotyledons</taxon>
        <taxon>Gunneridae</taxon>
        <taxon>Pentapetalae</taxon>
        <taxon>asterids</taxon>
        <taxon>campanulids</taxon>
        <taxon>Asterales</taxon>
        <taxon>Asteraceae</taxon>
        <taxon>Asteroideae</taxon>
        <taxon>Anthemideae</taxon>
        <taxon>Artemisiinae</taxon>
        <taxon>Artemisia</taxon>
    </lineage>
</organism>
<protein>
    <submittedName>
        <fullName evidence="4">Zinc finger, CCHC-type</fullName>
    </submittedName>
</protein>
<feature type="compositionally biased region" description="Gly residues" evidence="2">
    <location>
        <begin position="234"/>
        <end position="243"/>
    </location>
</feature>
<evidence type="ECO:0000256" key="2">
    <source>
        <dbReference type="SAM" id="MobiDB-lite"/>
    </source>
</evidence>
<feature type="region of interest" description="Disordered" evidence="2">
    <location>
        <begin position="413"/>
        <end position="548"/>
    </location>
</feature>
<accession>A0A2U1MWX2</accession>
<dbReference type="Proteomes" id="UP000245207">
    <property type="component" value="Unassembled WGS sequence"/>
</dbReference>
<dbReference type="PANTHER" id="PTHR35317">
    <property type="entry name" value="OS04G0629600 PROTEIN"/>
    <property type="match status" value="1"/>
</dbReference>
<evidence type="ECO:0000313" key="5">
    <source>
        <dbReference type="Proteomes" id="UP000245207"/>
    </source>
</evidence>
<dbReference type="SMART" id="SM00343">
    <property type="entry name" value="ZnF_C2HC"/>
    <property type="match status" value="1"/>
</dbReference>
<dbReference type="Pfam" id="PF00098">
    <property type="entry name" value="zf-CCHC"/>
    <property type="match status" value="1"/>
</dbReference>
<dbReference type="EMBL" id="PKPP01004171">
    <property type="protein sequence ID" value="PWA65704.1"/>
    <property type="molecule type" value="Genomic_DNA"/>
</dbReference>
<feature type="region of interest" description="Disordered" evidence="2">
    <location>
        <begin position="209"/>
        <end position="267"/>
    </location>
</feature>
<feature type="compositionally biased region" description="Basic and acidic residues" evidence="2">
    <location>
        <begin position="413"/>
        <end position="485"/>
    </location>
</feature>
<dbReference type="GO" id="GO:0003676">
    <property type="term" value="F:nucleic acid binding"/>
    <property type="evidence" value="ECO:0007669"/>
    <property type="project" value="InterPro"/>
</dbReference>
<dbReference type="AlphaFoldDB" id="A0A2U1MWX2"/>
<reference evidence="4 5" key="1">
    <citation type="journal article" date="2018" name="Mol. Plant">
        <title>The genome of Artemisia annua provides insight into the evolution of Asteraceae family and artemisinin biosynthesis.</title>
        <authorList>
            <person name="Shen Q."/>
            <person name="Zhang L."/>
            <person name="Liao Z."/>
            <person name="Wang S."/>
            <person name="Yan T."/>
            <person name="Shi P."/>
            <person name="Liu M."/>
            <person name="Fu X."/>
            <person name="Pan Q."/>
            <person name="Wang Y."/>
            <person name="Lv Z."/>
            <person name="Lu X."/>
            <person name="Zhang F."/>
            <person name="Jiang W."/>
            <person name="Ma Y."/>
            <person name="Chen M."/>
            <person name="Hao X."/>
            <person name="Li L."/>
            <person name="Tang Y."/>
            <person name="Lv G."/>
            <person name="Zhou Y."/>
            <person name="Sun X."/>
            <person name="Brodelius P.E."/>
            <person name="Rose J.K.C."/>
            <person name="Tang K."/>
        </authorList>
    </citation>
    <scope>NUCLEOTIDE SEQUENCE [LARGE SCALE GENOMIC DNA]</scope>
    <source>
        <strain evidence="5">cv. Huhao1</strain>
        <tissue evidence="4">Leaf</tissue>
    </source>
</reference>
<keyword evidence="1" id="KW-0479">Metal-binding</keyword>
<dbReference type="Gene3D" id="4.10.60.10">
    <property type="entry name" value="Zinc finger, CCHC-type"/>
    <property type="match status" value="1"/>
</dbReference>
<dbReference type="PANTHER" id="PTHR35317:SF38">
    <property type="entry name" value="RNA-DIRECTED DNA POLYMERASE"/>
    <property type="match status" value="1"/>
</dbReference>
<dbReference type="InterPro" id="IPR001878">
    <property type="entry name" value="Znf_CCHC"/>
</dbReference>
<evidence type="ECO:0000313" key="4">
    <source>
        <dbReference type="EMBL" id="PWA65704.1"/>
    </source>
</evidence>
<dbReference type="Pfam" id="PF14223">
    <property type="entry name" value="Retrotran_gag_2"/>
    <property type="match status" value="1"/>
</dbReference>
<feature type="domain" description="CCHC-type" evidence="3">
    <location>
        <begin position="278"/>
        <end position="293"/>
    </location>
</feature>
<feature type="compositionally biased region" description="Basic and acidic residues" evidence="2">
    <location>
        <begin position="246"/>
        <end position="267"/>
    </location>
</feature>
<comment type="caution">
    <text evidence="4">The sequence shown here is derived from an EMBL/GenBank/DDBJ whole genome shotgun (WGS) entry which is preliminary data.</text>
</comment>
<evidence type="ECO:0000259" key="3">
    <source>
        <dbReference type="PROSITE" id="PS50158"/>
    </source>
</evidence>
<feature type="compositionally biased region" description="Basic and acidic residues" evidence="2">
    <location>
        <begin position="493"/>
        <end position="548"/>
    </location>
</feature>
<dbReference type="SUPFAM" id="SSF57756">
    <property type="entry name" value="Retrovirus zinc finger-like domains"/>
    <property type="match status" value="1"/>
</dbReference>
<keyword evidence="5" id="KW-1185">Reference proteome</keyword>
<feature type="compositionally biased region" description="Basic and acidic residues" evidence="2">
    <location>
        <begin position="222"/>
        <end position="233"/>
    </location>
</feature>
<dbReference type="PROSITE" id="PS50158">
    <property type="entry name" value="ZF_CCHC"/>
    <property type="match status" value="1"/>
</dbReference>
<dbReference type="InterPro" id="IPR036875">
    <property type="entry name" value="Znf_CCHC_sf"/>
</dbReference>
<evidence type="ECO:0000256" key="1">
    <source>
        <dbReference type="PROSITE-ProRule" id="PRU00047"/>
    </source>
</evidence>
<keyword evidence="1" id="KW-0863">Zinc-finger</keyword>